<dbReference type="Gene3D" id="3.40.50.300">
    <property type="entry name" value="P-loop containing nucleotide triphosphate hydrolases"/>
    <property type="match status" value="1"/>
</dbReference>
<dbReference type="Proteomes" id="UP000218731">
    <property type="component" value="Plasmid pKF715C"/>
</dbReference>
<keyword evidence="1" id="KW-0614">Plasmid</keyword>
<dbReference type="EMBL" id="AP015032">
    <property type="protein sequence ID" value="BAW27504.1"/>
    <property type="molecule type" value="Genomic_DNA"/>
</dbReference>
<dbReference type="AlphaFoldDB" id="A0A1L7NPY2"/>
<dbReference type="RefSeq" id="WP_157754475.1">
    <property type="nucleotide sequence ID" value="NZ_AP015032.1"/>
</dbReference>
<dbReference type="InterPro" id="IPR027417">
    <property type="entry name" value="P-loop_NTPase"/>
</dbReference>
<evidence type="ECO:0008006" key="3">
    <source>
        <dbReference type="Google" id="ProtNLM"/>
    </source>
</evidence>
<accession>A0A1L7NPY2</accession>
<evidence type="ECO:0000313" key="2">
    <source>
        <dbReference type="Proteomes" id="UP000218731"/>
    </source>
</evidence>
<name>A0A1L7NPY2_PSEPU</name>
<reference evidence="1 2" key="1">
    <citation type="submission" date="2015-11" db="EMBL/GenBank/DDBJ databases">
        <title>Complete genome sequencing of a biphenyl-degrading bacterium, Pseudomonas putida KF715 (=NBRC110667).</title>
        <authorList>
            <person name="Suenaga H."/>
            <person name="Fujihara N."/>
            <person name="Watanabe T."/>
            <person name="Hirose J."/>
            <person name="Kimura N."/>
            <person name="Yamazoe A."/>
            <person name="Hosoyama A."/>
            <person name="Shimodaira J."/>
            <person name="Furukawa K."/>
        </authorList>
    </citation>
    <scope>NUCLEOTIDE SEQUENCE [LARGE SCALE GENOMIC DNA]</scope>
    <source>
        <strain evidence="1 2">KF715</strain>
        <plasmid evidence="2">Plasmid pkf715c dna</plasmid>
    </source>
</reference>
<dbReference type="Gene3D" id="3.30.420.240">
    <property type="match status" value="1"/>
</dbReference>
<gene>
    <name evidence="1" type="ORF">KF715C_pC710</name>
</gene>
<protein>
    <recommendedName>
        <fullName evidence="3">Terminase</fullName>
    </recommendedName>
</protein>
<proteinExistence type="predicted"/>
<organism evidence="1 2">
    <name type="scientific">Pseudomonas putida</name>
    <name type="common">Arthrobacter siderocapsulatus</name>
    <dbReference type="NCBI Taxonomy" id="303"/>
    <lineage>
        <taxon>Bacteria</taxon>
        <taxon>Pseudomonadati</taxon>
        <taxon>Pseudomonadota</taxon>
        <taxon>Gammaproteobacteria</taxon>
        <taxon>Pseudomonadales</taxon>
        <taxon>Pseudomonadaceae</taxon>
        <taxon>Pseudomonas</taxon>
    </lineage>
</organism>
<sequence>MARSSKQKVERAAIDADPRYLAFMERYAANIYGFAVEVCGMDVTHQQKELFDETSIFGARVSVASGHGTGKTRSFGVIGFWHLFCYPNSNTYITAPKLKTVREGVWKEMTNLLAEIKKGPHAWIADYITIQAEKVYINTRSATWFITTRTAPRGSPENLAGTHERYLLWMADEASGIPDANFGVIGGALTDKRNRFIMASQPTRDSGFFRDTHHNLSKAQGGEWTALTFNSEDSPLVDLPFIKAKIIQYGGRDEPEYQIKVRGMFPTNSSKYLVSRVAVERVIEGPRVILEGEAYGHVIVVDVSAGVGRDKTVATHFKVVGNGDRMSADRRRVEVVDVPVYTSTEDWTPVARQVIDYAARFSNVTIVVDVNAMGNQFLKRLVELSQGGIHCKGVRWGELPFSNEYRKRFLNLRAQSTVHAIEAIKDGAIRFTNKYKKDLLDQASRMPYHLDELGRYHIARKQDMASENLPSPDFFDTVCMVFLEGVDYVPAKAESESLVVDKREQALERAAEELADLE</sequence>
<evidence type="ECO:0000313" key="1">
    <source>
        <dbReference type="EMBL" id="BAW27504.1"/>
    </source>
</evidence>
<geneLocation type="plasmid" evidence="2">
    <name>pkf715c dna</name>
</geneLocation>